<gene>
    <name evidence="1" type="ORF">BDN72DRAFT_831329</name>
</gene>
<feature type="non-terminal residue" evidence="1">
    <location>
        <position position="1"/>
    </location>
</feature>
<accession>A0ACD3BDK3</accession>
<keyword evidence="2" id="KW-1185">Reference proteome</keyword>
<sequence length="66" mass="7971">IPLQHQPYWTTQLRGDGTTASYRRRRRRTVNCICSLLISVQVLVQFDVWDLYNYNFGTAYRTWRDT</sequence>
<protein>
    <submittedName>
        <fullName evidence="1">Uncharacterized protein</fullName>
    </submittedName>
</protein>
<proteinExistence type="predicted"/>
<organism evidence="1 2">
    <name type="scientific">Pluteus cervinus</name>
    <dbReference type="NCBI Taxonomy" id="181527"/>
    <lineage>
        <taxon>Eukaryota</taxon>
        <taxon>Fungi</taxon>
        <taxon>Dikarya</taxon>
        <taxon>Basidiomycota</taxon>
        <taxon>Agaricomycotina</taxon>
        <taxon>Agaricomycetes</taxon>
        <taxon>Agaricomycetidae</taxon>
        <taxon>Agaricales</taxon>
        <taxon>Pluteineae</taxon>
        <taxon>Pluteaceae</taxon>
        <taxon>Pluteus</taxon>
    </lineage>
</organism>
<dbReference type="EMBL" id="ML208261">
    <property type="protein sequence ID" value="TFK75891.1"/>
    <property type="molecule type" value="Genomic_DNA"/>
</dbReference>
<reference evidence="1 2" key="1">
    <citation type="journal article" date="2019" name="Nat. Ecol. Evol.">
        <title>Megaphylogeny resolves global patterns of mushroom evolution.</title>
        <authorList>
            <person name="Varga T."/>
            <person name="Krizsan K."/>
            <person name="Foldi C."/>
            <person name="Dima B."/>
            <person name="Sanchez-Garcia M."/>
            <person name="Sanchez-Ramirez S."/>
            <person name="Szollosi G.J."/>
            <person name="Szarkandi J.G."/>
            <person name="Papp V."/>
            <person name="Albert L."/>
            <person name="Andreopoulos W."/>
            <person name="Angelini C."/>
            <person name="Antonin V."/>
            <person name="Barry K.W."/>
            <person name="Bougher N.L."/>
            <person name="Buchanan P."/>
            <person name="Buyck B."/>
            <person name="Bense V."/>
            <person name="Catcheside P."/>
            <person name="Chovatia M."/>
            <person name="Cooper J."/>
            <person name="Damon W."/>
            <person name="Desjardin D."/>
            <person name="Finy P."/>
            <person name="Geml J."/>
            <person name="Haridas S."/>
            <person name="Hughes K."/>
            <person name="Justo A."/>
            <person name="Karasinski D."/>
            <person name="Kautmanova I."/>
            <person name="Kiss B."/>
            <person name="Kocsube S."/>
            <person name="Kotiranta H."/>
            <person name="LaButti K.M."/>
            <person name="Lechner B.E."/>
            <person name="Liimatainen K."/>
            <person name="Lipzen A."/>
            <person name="Lukacs Z."/>
            <person name="Mihaltcheva S."/>
            <person name="Morgado L.N."/>
            <person name="Niskanen T."/>
            <person name="Noordeloos M.E."/>
            <person name="Ohm R.A."/>
            <person name="Ortiz-Santana B."/>
            <person name="Ovrebo C."/>
            <person name="Racz N."/>
            <person name="Riley R."/>
            <person name="Savchenko A."/>
            <person name="Shiryaev A."/>
            <person name="Soop K."/>
            <person name="Spirin V."/>
            <person name="Szebenyi C."/>
            <person name="Tomsovsky M."/>
            <person name="Tulloss R.E."/>
            <person name="Uehling J."/>
            <person name="Grigoriev I.V."/>
            <person name="Vagvolgyi C."/>
            <person name="Papp T."/>
            <person name="Martin F.M."/>
            <person name="Miettinen O."/>
            <person name="Hibbett D.S."/>
            <person name="Nagy L.G."/>
        </authorList>
    </citation>
    <scope>NUCLEOTIDE SEQUENCE [LARGE SCALE GENOMIC DNA]</scope>
    <source>
        <strain evidence="1 2">NL-1719</strain>
    </source>
</reference>
<dbReference type="Proteomes" id="UP000308600">
    <property type="component" value="Unassembled WGS sequence"/>
</dbReference>
<name>A0ACD3BDK3_9AGAR</name>
<evidence type="ECO:0000313" key="2">
    <source>
        <dbReference type="Proteomes" id="UP000308600"/>
    </source>
</evidence>
<evidence type="ECO:0000313" key="1">
    <source>
        <dbReference type="EMBL" id="TFK75891.1"/>
    </source>
</evidence>